<evidence type="ECO:0000256" key="1">
    <source>
        <dbReference type="ARBA" id="ARBA00023157"/>
    </source>
</evidence>
<name>A0ABS7TKH8_9BACT</name>
<keyword evidence="5" id="KW-1185">Reference proteome</keyword>
<dbReference type="PROSITE" id="PS51378">
    <property type="entry name" value="INVERT_DEFENSINS"/>
    <property type="match status" value="1"/>
</dbReference>
<dbReference type="Gene3D" id="3.30.30.10">
    <property type="entry name" value="Knottin, scorpion toxin-like"/>
    <property type="match status" value="1"/>
</dbReference>
<dbReference type="RefSeq" id="WP_224190498.1">
    <property type="nucleotide sequence ID" value="NZ_JAIRAU010000001.1"/>
</dbReference>
<evidence type="ECO:0000313" key="5">
    <source>
        <dbReference type="Proteomes" id="UP001139031"/>
    </source>
</evidence>
<evidence type="ECO:0000256" key="2">
    <source>
        <dbReference type="SAM" id="MobiDB-lite"/>
    </source>
</evidence>
<feature type="region of interest" description="Disordered" evidence="2">
    <location>
        <begin position="30"/>
        <end position="52"/>
    </location>
</feature>
<dbReference type="InterPro" id="IPR001542">
    <property type="entry name" value="Defensin_invertebrate/fungal"/>
</dbReference>
<organism evidence="4 5">
    <name type="scientific">Nannocystis pusilla</name>
    <dbReference type="NCBI Taxonomy" id="889268"/>
    <lineage>
        <taxon>Bacteria</taxon>
        <taxon>Pseudomonadati</taxon>
        <taxon>Myxococcota</taxon>
        <taxon>Polyangia</taxon>
        <taxon>Nannocystales</taxon>
        <taxon>Nannocystaceae</taxon>
        <taxon>Nannocystis</taxon>
    </lineage>
</organism>
<feature type="domain" description="Invertebrate defensins family profile" evidence="3">
    <location>
        <begin position="68"/>
        <end position="104"/>
    </location>
</feature>
<keyword evidence="1" id="KW-1015">Disulfide bond</keyword>
<dbReference type="SUPFAM" id="SSF57095">
    <property type="entry name" value="Scorpion toxin-like"/>
    <property type="match status" value="1"/>
</dbReference>
<dbReference type="InterPro" id="IPR036574">
    <property type="entry name" value="Scorpion_toxin-like_sf"/>
</dbReference>
<comment type="caution">
    <text evidence="4">The sequence shown here is derived from an EMBL/GenBank/DDBJ whole genome shotgun (WGS) entry which is preliminary data.</text>
</comment>
<protein>
    <recommendedName>
        <fullName evidence="3">Invertebrate defensins family profile domain-containing protein</fullName>
    </recommendedName>
</protein>
<dbReference type="PROSITE" id="PS51257">
    <property type="entry name" value="PROKAR_LIPOPROTEIN"/>
    <property type="match status" value="1"/>
</dbReference>
<proteinExistence type="predicted"/>
<reference evidence="4" key="1">
    <citation type="submission" date="2021-08" db="EMBL/GenBank/DDBJ databases">
        <authorList>
            <person name="Stevens D.C."/>
        </authorList>
    </citation>
    <scope>NUCLEOTIDE SEQUENCE</scope>
    <source>
        <strain evidence="4">DSM 53165</strain>
    </source>
</reference>
<evidence type="ECO:0000313" key="4">
    <source>
        <dbReference type="EMBL" id="MBZ5708730.1"/>
    </source>
</evidence>
<gene>
    <name evidence="4" type="ORF">K7C98_05640</name>
</gene>
<dbReference type="EMBL" id="JAIRAU010000001">
    <property type="protein sequence ID" value="MBZ5708730.1"/>
    <property type="molecule type" value="Genomic_DNA"/>
</dbReference>
<dbReference type="Pfam" id="PF01097">
    <property type="entry name" value="Defensin_2"/>
    <property type="match status" value="1"/>
</dbReference>
<dbReference type="Proteomes" id="UP001139031">
    <property type="component" value="Unassembled WGS sequence"/>
</dbReference>
<evidence type="ECO:0000259" key="3">
    <source>
        <dbReference type="PROSITE" id="PS51378"/>
    </source>
</evidence>
<accession>A0ABS7TKH8</accession>
<feature type="compositionally biased region" description="Acidic residues" evidence="2">
    <location>
        <begin position="41"/>
        <end position="52"/>
    </location>
</feature>
<sequence>MQLKYIIALFALVACDIDMDTFASSNAGDDESAAQAVNDGNVDDSAEFSPADDDTVDELEADARSARSFGCPFNSNTCHNHCKSIDGYKGGYCKGLLQQTCKCY</sequence>